<feature type="binding site" evidence="6">
    <location>
        <position position="136"/>
    </location>
    <ligand>
        <name>substrate</name>
    </ligand>
</feature>
<dbReference type="GO" id="GO:0008270">
    <property type="term" value="F:zinc ion binding"/>
    <property type="evidence" value="ECO:0007669"/>
    <property type="project" value="UniProtKB-UniRule"/>
</dbReference>
<evidence type="ECO:0000256" key="5">
    <source>
        <dbReference type="ARBA" id="ARBA00022975"/>
    </source>
</evidence>
<dbReference type="GO" id="GO:0006207">
    <property type="term" value="P:'de novo' pyrimidine nucleobase biosynthetic process"/>
    <property type="evidence" value="ECO:0007669"/>
    <property type="project" value="TreeGrafter"/>
</dbReference>
<dbReference type="SUPFAM" id="SSF51556">
    <property type="entry name" value="Metallo-dependent hydrolases"/>
    <property type="match status" value="1"/>
</dbReference>
<dbReference type="EC" id="3.5.2.3" evidence="6"/>
<protein>
    <recommendedName>
        <fullName evidence="6">Dihydroorotase</fullName>
        <shortName evidence="6">DHOase</shortName>
        <ecNumber evidence="6">3.5.2.3</ecNumber>
    </recommendedName>
</protein>
<feature type="binding site" description="via carbamate group" evidence="6">
    <location>
        <position position="97"/>
    </location>
    <ligand>
        <name>Zn(2+)</name>
        <dbReference type="ChEBI" id="CHEBI:29105"/>
        <label>2</label>
    </ligand>
</feature>
<dbReference type="InterPro" id="IPR004721">
    <property type="entry name" value="DHOdimr"/>
</dbReference>
<keyword evidence="4 6" id="KW-0862">Zinc</keyword>
<organism evidence="7 8">
    <name type="scientific">Candidatus Falkowbacteria bacterium RIFCSPHIGHO2_02_FULL_45_15</name>
    <dbReference type="NCBI Taxonomy" id="1797987"/>
    <lineage>
        <taxon>Bacteria</taxon>
        <taxon>Candidatus Falkowiibacteriota</taxon>
    </lineage>
</organism>
<comment type="subunit">
    <text evidence="6">Homodimer.</text>
</comment>
<evidence type="ECO:0000313" key="8">
    <source>
        <dbReference type="Proteomes" id="UP000177691"/>
    </source>
</evidence>
<comment type="pathway">
    <text evidence="6">Pyrimidine metabolism; UMP biosynthesis via de novo pathway; (S)-dihydroorotate from bicarbonate: step 3/3.</text>
</comment>
<comment type="caution">
    <text evidence="7">The sequence shown here is derived from an EMBL/GenBank/DDBJ whole genome shotgun (WGS) entry which is preliminary data.</text>
</comment>
<feature type="binding site" evidence="6">
    <location>
        <position position="225"/>
    </location>
    <ligand>
        <name>Zn(2+)</name>
        <dbReference type="ChEBI" id="CHEBI:29105"/>
        <label>1</label>
    </ligand>
</feature>
<name>A0A1F5RW54_9BACT</name>
<evidence type="ECO:0000256" key="4">
    <source>
        <dbReference type="ARBA" id="ARBA00022833"/>
    </source>
</evidence>
<comment type="function">
    <text evidence="1 6">Catalyzes the reversible cyclization of carbamoyl aspartate to dihydroorotate.</text>
</comment>
<feature type="active site" evidence="6">
    <location>
        <position position="225"/>
    </location>
</feature>
<dbReference type="EMBL" id="MFFU01000040">
    <property type="protein sequence ID" value="OGF18654.1"/>
    <property type="molecule type" value="Genomic_DNA"/>
</dbReference>
<feature type="binding site" description="via carbamate group" evidence="6">
    <location>
        <position position="97"/>
    </location>
    <ligand>
        <name>Zn(2+)</name>
        <dbReference type="ChEBI" id="CHEBI:29105"/>
        <label>1</label>
    </ligand>
</feature>
<dbReference type="AlphaFoldDB" id="A0A1F5RW54"/>
<feature type="binding site" evidence="6">
    <location>
        <begin position="15"/>
        <end position="17"/>
    </location>
    <ligand>
        <name>substrate</name>
    </ligand>
</feature>
<evidence type="ECO:0000256" key="2">
    <source>
        <dbReference type="ARBA" id="ARBA00022723"/>
    </source>
</evidence>
<evidence type="ECO:0000256" key="3">
    <source>
        <dbReference type="ARBA" id="ARBA00022801"/>
    </source>
</evidence>
<keyword evidence="3 6" id="KW-0378">Hydrolase</keyword>
<gene>
    <name evidence="6" type="primary">pyrC</name>
    <name evidence="7" type="ORF">A3D54_00935</name>
</gene>
<comment type="catalytic activity">
    <reaction evidence="6">
        <text>(S)-dihydroorotate + H2O = N-carbamoyl-L-aspartate + H(+)</text>
        <dbReference type="Rhea" id="RHEA:24296"/>
        <dbReference type="ChEBI" id="CHEBI:15377"/>
        <dbReference type="ChEBI" id="CHEBI:15378"/>
        <dbReference type="ChEBI" id="CHEBI:30864"/>
        <dbReference type="ChEBI" id="CHEBI:32814"/>
        <dbReference type="EC" id="3.5.2.3"/>
    </reaction>
</comment>
<feature type="binding site" evidence="6">
    <location>
        <position position="152"/>
    </location>
    <ligand>
        <name>Zn(2+)</name>
        <dbReference type="ChEBI" id="CHEBI:29105"/>
        <label>2</label>
    </ligand>
</feature>
<comment type="similarity">
    <text evidence="6">Belongs to the metallo-dependent hydrolases superfamily. DHOase family. Class II DHOase subfamily.</text>
</comment>
<dbReference type="Gene3D" id="3.20.20.140">
    <property type="entry name" value="Metal-dependent hydrolases"/>
    <property type="match status" value="2"/>
</dbReference>
<feature type="binding site" evidence="6">
    <location>
        <position position="13"/>
    </location>
    <ligand>
        <name>Zn(2+)</name>
        <dbReference type="ChEBI" id="CHEBI:29105"/>
        <label>1</label>
    </ligand>
</feature>
<dbReference type="GO" id="GO:0044205">
    <property type="term" value="P:'de novo' UMP biosynthetic process"/>
    <property type="evidence" value="ECO:0007669"/>
    <property type="project" value="UniProtKB-UniRule"/>
</dbReference>
<dbReference type="InterPro" id="IPR032466">
    <property type="entry name" value="Metal_Hydrolase"/>
</dbReference>
<feature type="modified residue" description="N6-carboxylysine" evidence="6">
    <location>
        <position position="97"/>
    </location>
</feature>
<evidence type="ECO:0000256" key="1">
    <source>
        <dbReference type="ARBA" id="ARBA00002368"/>
    </source>
</evidence>
<feature type="binding site" evidence="6">
    <location>
        <position position="229"/>
    </location>
    <ligand>
        <name>substrate</name>
    </ligand>
</feature>
<reference evidence="7 8" key="1">
    <citation type="journal article" date="2016" name="Nat. Commun.">
        <title>Thousands of microbial genomes shed light on interconnected biogeochemical processes in an aquifer system.</title>
        <authorList>
            <person name="Anantharaman K."/>
            <person name="Brown C.T."/>
            <person name="Hug L.A."/>
            <person name="Sharon I."/>
            <person name="Castelle C.J."/>
            <person name="Probst A.J."/>
            <person name="Thomas B.C."/>
            <person name="Singh A."/>
            <person name="Wilkins M.J."/>
            <person name="Karaoz U."/>
            <person name="Brodie E.L."/>
            <person name="Williams K.H."/>
            <person name="Hubbard S.S."/>
            <person name="Banfield J.F."/>
        </authorList>
    </citation>
    <scope>NUCLEOTIDE SEQUENCE [LARGE SCALE GENOMIC DNA]</scope>
</reference>
<sequence>MHTITIRRPDDFHVHFRTGGMMRMVVPLTAAWCGRALVMPNTIPPILTATDAIAYSDEIKRAAGDNDFKPLMTIKIVPTTTPTTVENAKKVGVIAGKVYPVGVTTNSDDGVHNFHDSGMIDVFSAMREAGMVLCLHGETPGDFCLDRIVLEHITTAAGIEAVEQLPDTVAGTITVHHLLLTLDDVIGDKLSPHHFCKPVAKRPEDRGKIRAAAMNGSNKFFLGTDSAPHDITTKECASGCAGVFTAPVALPLLAGFFQQHERHQFFEFFTSIVGAQFYGLPFNTKTITLEENPWVVPPNYSAEGQTVVPFWSGKELRWRVA</sequence>
<dbReference type="GO" id="GO:0005737">
    <property type="term" value="C:cytoplasm"/>
    <property type="evidence" value="ECO:0007669"/>
    <property type="project" value="TreeGrafter"/>
</dbReference>
<dbReference type="PROSITE" id="PS00483">
    <property type="entry name" value="DIHYDROOROTASE_2"/>
    <property type="match status" value="1"/>
</dbReference>
<feature type="binding site" evidence="6">
    <location>
        <position position="41"/>
    </location>
    <ligand>
        <name>substrate</name>
    </ligand>
</feature>
<dbReference type="HAMAP" id="MF_00219">
    <property type="entry name" value="PyrC_classII"/>
    <property type="match status" value="1"/>
</dbReference>
<evidence type="ECO:0000313" key="7">
    <source>
        <dbReference type="EMBL" id="OGF18654.1"/>
    </source>
</evidence>
<keyword evidence="5 6" id="KW-0665">Pyrimidine biosynthesis</keyword>
<dbReference type="Proteomes" id="UP000177691">
    <property type="component" value="Unassembled WGS sequence"/>
</dbReference>
<dbReference type="PROSITE" id="PS00482">
    <property type="entry name" value="DIHYDROOROTASE_1"/>
    <property type="match status" value="1"/>
</dbReference>
<feature type="binding site" evidence="6">
    <location>
        <position position="241"/>
    </location>
    <ligand>
        <name>substrate</name>
    </ligand>
</feature>
<dbReference type="PANTHER" id="PTHR43137:SF1">
    <property type="entry name" value="DIHYDROOROTASE"/>
    <property type="match status" value="1"/>
</dbReference>
<feature type="binding site" evidence="6">
    <location>
        <position position="136"/>
    </location>
    <ligand>
        <name>Zn(2+)</name>
        <dbReference type="ChEBI" id="CHEBI:29105"/>
        <label>2</label>
    </ligand>
</feature>
<proteinExistence type="inferred from homology"/>
<dbReference type="PIRSF" id="PIRSF001237">
    <property type="entry name" value="DHOdimr"/>
    <property type="match status" value="1"/>
</dbReference>
<feature type="binding site" evidence="6">
    <location>
        <position position="15"/>
    </location>
    <ligand>
        <name>Zn(2+)</name>
        <dbReference type="ChEBI" id="CHEBI:29105"/>
        <label>1</label>
    </ligand>
</feature>
<accession>A0A1F5RW54</accession>
<comment type="cofactor">
    <cofactor evidence="6">
        <name>Zn(2+)</name>
        <dbReference type="ChEBI" id="CHEBI:29105"/>
    </cofactor>
    <text evidence="6">Binds 2 Zn(2+) ions per subunit.</text>
</comment>
<dbReference type="GO" id="GO:0004151">
    <property type="term" value="F:dihydroorotase activity"/>
    <property type="evidence" value="ECO:0007669"/>
    <property type="project" value="UniProtKB-UniRule"/>
</dbReference>
<comment type="caution">
    <text evidence="6">Lacks conserved residue(s) required for the propagation of feature annotation.</text>
</comment>
<dbReference type="UniPathway" id="UPA00070">
    <property type="reaction ID" value="UER00117"/>
</dbReference>
<keyword evidence="2 6" id="KW-0479">Metal-binding</keyword>
<dbReference type="PANTHER" id="PTHR43137">
    <property type="entry name" value="DIHYDROOROTASE"/>
    <property type="match status" value="1"/>
</dbReference>
<dbReference type="InterPro" id="IPR002195">
    <property type="entry name" value="Dihydroorotase_CS"/>
</dbReference>
<evidence type="ECO:0000256" key="6">
    <source>
        <dbReference type="HAMAP-Rule" id="MF_00219"/>
    </source>
</evidence>